<accession>A0A8B6FA27</accession>
<dbReference type="OrthoDB" id="6138958at2759"/>
<evidence type="ECO:0000256" key="1">
    <source>
        <dbReference type="SAM" id="MobiDB-lite"/>
    </source>
</evidence>
<comment type="caution">
    <text evidence="2">The sequence shown here is derived from an EMBL/GenBank/DDBJ whole genome shotgun (WGS) entry which is preliminary data.</text>
</comment>
<proteinExistence type="predicted"/>
<dbReference type="Gene3D" id="3.10.20.10">
    <property type="match status" value="1"/>
</dbReference>
<sequence length="419" mass="47323">MLYRMRHQKLPYLPITRSQQDSTLTTQIPTLDITPSFELPTIIPVPRNIHPQILTVPRLRSIEDIPPIFTLRTYSSSSDTESFNRESSPEPSAPPMEDPTPPIARRTRSHRIKTPLTEETYIDISDVPSTSFSNQYTPTLESELVTPLHCPSDDLGDSFLANLLPFNSTSCPNTNGSDIENVLVGTDQHITLNMNDSEEEGYGAEPEENPYLFRRSGQKTFSKNLAKETTYKVKFNDTWKGKKLRNLKKELENMFDDVLNKAKGNDNDLGRVIISHPELNDSIVVPLDKWSNINSQRVMEAVENVLNSEENLPLDTSMHVTIGNITVPRGSGRFPIIRLKGTSNSLALKKSILQDCRDFRAVSNIRSKYGIRVLSGFECEKIVLEEDGAEIEDDEVLEELSGQLFIALTTEEWMPKTKT</sequence>
<keyword evidence="3" id="KW-1185">Reference proteome</keyword>
<name>A0A8B6FA27_MYTGA</name>
<dbReference type="Proteomes" id="UP000596742">
    <property type="component" value="Unassembled WGS sequence"/>
</dbReference>
<dbReference type="AlphaFoldDB" id="A0A8B6FA27"/>
<reference evidence="2" key="1">
    <citation type="submission" date="2018-11" db="EMBL/GenBank/DDBJ databases">
        <authorList>
            <person name="Alioto T."/>
            <person name="Alioto T."/>
        </authorList>
    </citation>
    <scope>NUCLEOTIDE SEQUENCE</scope>
</reference>
<evidence type="ECO:0000313" key="3">
    <source>
        <dbReference type="Proteomes" id="UP000596742"/>
    </source>
</evidence>
<gene>
    <name evidence="2" type="ORF">MGAL_10B092038</name>
</gene>
<protein>
    <submittedName>
        <fullName evidence="2">Uncharacterized protein</fullName>
    </submittedName>
</protein>
<evidence type="ECO:0000313" key="2">
    <source>
        <dbReference type="EMBL" id="VDI45068.1"/>
    </source>
</evidence>
<organism evidence="2 3">
    <name type="scientific">Mytilus galloprovincialis</name>
    <name type="common">Mediterranean mussel</name>
    <dbReference type="NCBI Taxonomy" id="29158"/>
    <lineage>
        <taxon>Eukaryota</taxon>
        <taxon>Metazoa</taxon>
        <taxon>Spiralia</taxon>
        <taxon>Lophotrochozoa</taxon>
        <taxon>Mollusca</taxon>
        <taxon>Bivalvia</taxon>
        <taxon>Autobranchia</taxon>
        <taxon>Pteriomorphia</taxon>
        <taxon>Mytilida</taxon>
        <taxon>Mytiloidea</taxon>
        <taxon>Mytilidae</taxon>
        <taxon>Mytilinae</taxon>
        <taxon>Mytilus</taxon>
    </lineage>
</organism>
<feature type="compositionally biased region" description="Pro residues" evidence="1">
    <location>
        <begin position="91"/>
        <end position="102"/>
    </location>
</feature>
<dbReference type="EMBL" id="UYJE01006325">
    <property type="protein sequence ID" value="VDI45068.1"/>
    <property type="molecule type" value="Genomic_DNA"/>
</dbReference>
<feature type="region of interest" description="Disordered" evidence="1">
    <location>
        <begin position="76"/>
        <end position="107"/>
    </location>
</feature>